<evidence type="ECO:0000256" key="1">
    <source>
        <dbReference type="ARBA" id="ARBA00023157"/>
    </source>
</evidence>
<dbReference type="Pfam" id="PF00089">
    <property type="entry name" value="Trypsin"/>
    <property type="match status" value="1"/>
</dbReference>
<accession>A0A915DM29</accession>
<dbReference type="InterPro" id="IPR001314">
    <property type="entry name" value="Peptidase_S1A"/>
</dbReference>
<name>A0A915DM29_9BILA</name>
<dbReference type="PRINTS" id="PR00722">
    <property type="entry name" value="CHYMOTRYPSIN"/>
</dbReference>
<keyword evidence="4" id="KW-1185">Reference proteome</keyword>
<dbReference type="InterPro" id="IPR001254">
    <property type="entry name" value="Trypsin_dom"/>
</dbReference>
<dbReference type="PROSITE" id="PS00134">
    <property type="entry name" value="TRYPSIN_HIS"/>
    <property type="match status" value="1"/>
</dbReference>
<feature type="compositionally biased region" description="Basic residues" evidence="2">
    <location>
        <begin position="150"/>
        <end position="159"/>
    </location>
</feature>
<dbReference type="Proteomes" id="UP000887574">
    <property type="component" value="Unplaced"/>
</dbReference>
<evidence type="ECO:0000256" key="2">
    <source>
        <dbReference type="SAM" id="MobiDB-lite"/>
    </source>
</evidence>
<dbReference type="InterPro" id="IPR043504">
    <property type="entry name" value="Peptidase_S1_PA_chymotrypsin"/>
</dbReference>
<dbReference type="SUPFAM" id="SSF50494">
    <property type="entry name" value="Trypsin-like serine proteases"/>
    <property type="match status" value="1"/>
</dbReference>
<dbReference type="SMART" id="SM00020">
    <property type="entry name" value="Tryp_SPc"/>
    <property type="match status" value="1"/>
</dbReference>
<dbReference type="FunFam" id="2.40.10.10:FF:000068">
    <property type="entry name" value="transmembrane protease serine 2"/>
    <property type="match status" value="1"/>
</dbReference>
<keyword evidence="1" id="KW-1015">Disulfide bond</keyword>
<evidence type="ECO:0000313" key="5">
    <source>
        <dbReference type="WBParaSite" id="jg20807"/>
    </source>
</evidence>
<organism evidence="4 5">
    <name type="scientific">Ditylenchus dipsaci</name>
    <dbReference type="NCBI Taxonomy" id="166011"/>
    <lineage>
        <taxon>Eukaryota</taxon>
        <taxon>Metazoa</taxon>
        <taxon>Ecdysozoa</taxon>
        <taxon>Nematoda</taxon>
        <taxon>Chromadorea</taxon>
        <taxon>Rhabditida</taxon>
        <taxon>Tylenchina</taxon>
        <taxon>Tylenchomorpha</taxon>
        <taxon>Sphaerularioidea</taxon>
        <taxon>Anguinidae</taxon>
        <taxon>Anguininae</taxon>
        <taxon>Ditylenchus</taxon>
    </lineage>
</organism>
<dbReference type="WBParaSite" id="jg20807">
    <property type="protein sequence ID" value="jg20807"/>
    <property type="gene ID" value="jg20807"/>
</dbReference>
<dbReference type="AlphaFoldDB" id="A0A915DM29"/>
<feature type="region of interest" description="Disordered" evidence="2">
    <location>
        <begin position="144"/>
        <end position="194"/>
    </location>
</feature>
<dbReference type="Gene3D" id="2.40.10.10">
    <property type="entry name" value="Trypsin-like serine proteases"/>
    <property type="match status" value="1"/>
</dbReference>
<reference evidence="5" key="1">
    <citation type="submission" date="2022-11" db="UniProtKB">
        <authorList>
            <consortium name="WormBaseParasite"/>
        </authorList>
    </citation>
    <scope>IDENTIFICATION</scope>
</reference>
<dbReference type="InterPro" id="IPR018114">
    <property type="entry name" value="TRYPSIN_HIS"/>
</dbReference>
<dbReference type="PANTHER" id="PTHR24250:SF27">
    <property type="entry name" value="ELASTASE 2 LIKE"/>
    <property type="match status" value="1"/>
</dbReference>
<feature type="domain" description="Peptidase S1" evidence="3">
    <location>
        <begin position="15"/>
        <end position="124"/>
    </location>
</feature>
<sequence length="218" mass="24596">MLSFRGIPSAPQERVLNGRNISIGDFPWLVSIRDNAHRGFCGGSIVSANYILTAAHCLASKKDLDHVLVGEIDNTLSNAQTIKIEKTYTHPSYQSSSSLDVGIIKLAEPLTFTKNVRPVCLPTNYTDYYHQEVAVHSSVFEEPSAESKLKHQHGQRFLRKSIEEPATKRSAEPQPESPSKKRDAHFLSPDRQVTPVPLTFTTPRRYYHHTISRRYPIT</sequence>
<protein>
    <submittedName>
        <fullName evidence="5">Peptidase S1 domain-containing protein</fullName>
    </submittedName>
</protein>
<dbReference type="GO" id="GO:0004252">
    <property type="term" value="F:serine-type endopeptidase activity"/>
    <property type="evidence" value="ECO:0007669"/>
    <property type="project" value="InterPro"/>
</dbReference>
<dbReference type="CDD" id="cd00190">
    <property type="entry name" value="Tryp_SPc"/>
    <property type="match status" value="1"/>
</dbReference>
<dbReference type="PROSITE" id="PS50240">
    <property type="entry name" value="TRYPSIN_DOM"/>
    <property type="match status" value="1"/>
</dbReference>
<feature type="compositionally biased region" description="Basic and acidic residues" evidence="2">
    <location>
        <begin position="160"/>
        <end position="171"/>
    </location>
</feature>
<evidence type="ECO:0000313" key="4">
    <source>
        <dbReference type="Proteomes" id="UP000887574"/>
    </source>
</evidence>
<evidence type="ECO:0000259" key="3">
    <source>
        <dbReference type="PROSITE" id="PS50240"/>
    </source>
</evidence>
<dbReference type="PANTHER" id="PTHR24250">
    <property type="entry name" value="CHYMOTRYPSIN-RELATED"/>
    <property type="match status" value="1"/>
</dbReference>
<proteinExistence type="predicted"/>
<dbReference type="GO" id="GO:0006508">
    <property type="term" value="P:proteolysis"/>
    <property type="evidence" value="ECO:0007669"/>
    <property type="project" value="InterPro"/>
</dbReference>
<dbReference type="InterPro" id="IPR009003">
    <property type="entry name" value="Peptidase_S1_PA"/>
</dbReference>